<accession>B7G2X6</accession>
<organism evidence="1 2">
    <name type="scientific">Phaeodactylum tricornutum (strain CCAP 1055/1)</name>
    <dbReference type="NCBI Taxonomy" id="556484"/>
    <lineage>
        <taxon>Eukaryota</taxon>
        <taxon>Sar</taxon>
        <taxon>Stramenopiles</taxon>
        <taxon>Ochrophyta</taxon>
        <taxon>Bacillariophyta</taxon>
        <taxon>Bacillariophyceae</taxon>
        <taxon>Bacillariophycidae</taxon>
        <taxon>Naviculales</taxon>
        <taxon>Phaeodactylaceae</taxon>
        <taxon>Phaeodactylum</taxon>
    </lineage>
</organism>
<evidence type="ECO:0000313" key="1">
    <source>
        <dbReference type="EMBL" id="EEC47203.1"/>
    </source>
</evidence>
<name>B7G2X6_PHATC</name>
<dbReference type="RefSeq" id="XP_002181280.1">
    <property type="nucleotide sequence ID" value="XM_002181244.1"/>
</dbReference>
<reference evidence="2" key="2">
    <citation type="submission" date="2008-08" db="EMBL/GenBank/DDBJ databases">
        <authorList>
            <consortium name="Diatom Consortium"/>
            <person name="Grigoriev I."/>
            <person name="Grimwood J."/>
            <person name="Kuo A."/>
            <person name="Otillar R.P."/>
            <person name="Salamov A."/>
            <person name="Detter J.C."/>
            <person name="Lindquist E."/>
            <person name="Shapiro H."/>
            <person name="Lucas S."/>
            <person name="Glavina del Rio T."/>
            <person name="Pitluck S."/>
            <person name="Rokhsar D."/>
            <person name="Bowler C."/>
        </authorList>
    </citation>
    <scope>GENOME REANNOTATION</scope>
    <source>
        <strain evidence="2">CCAP 1055/1</strain>
    </source>
</reference>
<dbReference type="EMBL" id="CM000614">
    <property type="protein sequence ID" value="EEC47203.1"/>
    <property type="molecule type" value="Genomic_DNA"/>
</dbReference>
<dbReference type="OrthoDB" id="47164at2759"/>
<evidence type="ECO:0000313" key="2">
    <source>
        <dbReference type="Proteomes" id="UP000000759"/>
    </source>
</evidence>
<reference evidence="1 2" key="1">
    <citation type="journal article" date="2008" name="Nature">
        <title>The Phaeodactylum genome reveals the evolutionary history of diatom genomes.</title>
        <authorList>
            <person name="Bowler C."/>
            <person name="Allen A.E."/>
            <person name="Badger J.H."/>
            <person name="Grimwood J."/>
            <person name="Jabbari K."/>
            <person name="Kuo A."/>
            <person name="Maheswari U."/>
            <person name="Martens C."/>
            <person name="Maumus F."/>
            <person name="Otillar R.P."/>
            <person name="Rayko E."/>
            <person name="Salamov A."/>
            <person name="Vandepoele K."/>
            <person name="Beszteri B."/>
            <person name="Gruber A."/>
            <person name="Heijde M."/>
            <person name="Katinka M."/>
            <person name="Mock T."/>
            <person name="Valentin K."/>
            <person name="Verret F."/>
            <person name="Berges J.A."/>
            <person name="Brownlee C."/>
            <person name="Cadoret J.P."/>
            <person name="Chiovitti A."/>
            <person name="Choi C.J."/>
            <person name="Coesel S."/>
            <person name="De Martino A."/>
            <person name="Detter J.C."/>
            <person name="Durkin C."/>
            <person name="Falciatore A."/>
            <person name="Fournet J."/>
            <person name="Haruta M."/>
            <person name="Huysman M.J."/>
            <person name="Jenkins B.D."/>
            <person name="Jiroutova K."/>
            <person name="Jorgensen R.E."/>
            <person name="Joubert Y."/>
            <person name="Kaplan A."/>
            <person name="Kroger N."/>
            <person name="Kroth P.G."/>
            <person name="La Roche J."/>
            <person name="Lindquist E."/>
            <person name="Lommer M."/>
            <person name="Martin-Jezequel V."/>
            <person name="Lopez P.J."/>
            <person name="Lucas S."/>
            <person name="Mangogna M."/>
            <person name="McGinnis K."/>
            <person name="Medlin L.K."/>
            <person name="Montsant A."/>
            <person name="Oudot-Le Secq M.P."/>
            <person name="Napoli C."/>
            <person name="Obornik M."/>
            <person name="Parker M.S."/>
            <person name="Petit J.L."/>
            <person name="Porcel B.M."/>
            <person name="Poulsen N."/>
            <person name="Robison M."/>
            <person name="Rychlewski L."/>
            <person name="Rynearson T.A."/>
            <person name="Schmutz J."/>
            <person name="Shapiro H."/>
            <person name="Siaut M."/>
            <person name="Stanley M."/>
            <person name="Sussman M.R."/>
            <person name="Taylor A.R."/>
            <person name="Vardi A."/>
            <person name="von Dassow P."/>
            <person name="Vyverman W."/>
            <person name="Willis A."/>
            <person name="Wyrwicz L.S."/>
            <person name="Rokhsar D.S."/>
            <person name="Weissenbach J."/>
            <person name="Armbrust E.V."/>
            <person name="Green B.R."/>
            <person name="Van de Peer Y."/>
            <person name="Grigoriev I.V."/>
        </authorList>
    </citation>
    <scope>NUCLEOTIDE SEQUENCE [LARGE SCALE GENOMIC DNA]</scope>
    <source>
        <strain evidence="1 2">CCAP 1055/1</strain>
    </source>
</reference>
<dbReference type="eggNOG" id="ENOG502SNWD">
    <property type="taxonomic scope" value="Eukaryota"/>
</dbReference>
<keyword evidence="2" id="KW-1185">Reference proteome</keyword>
<dbReference type="HOGENOM" id="CLU_249060_0_0_1"/>
<dbReference type="KEGG" id="pti:PHATRDRAFT_47231"/>
<protein>
    <submittedName>
        <fullName evidence="1">Uncharacterized protein</fullName>
    </submittedName>
</protein>
<dbReference type="Proteomes" id="UP000000759">
    <property type="component" value="Chromosome 12"/>
</dbReference>
<gene>
    <name evidence="1" type="ORF">PHATRDRAFT_47231</name>
</gene>
<proteinExistence type="predicted"/>
<dbReference type="GeneID" id="7202205"/>
<dbReference type="PaxDb" id="2850-Phatr47231"/>
<sequence>MGFPIAIGAKSVSYQGIRSPEPIEEVSEDGVTLSPFFGLQRAPTVALGVSGDKKLQALVSIHFYEVVKHESGSKVHGIAEVCVTISPLSEHFSRSRFRESIFRVRMPHSYERMPADSSNETSQKFEAHSIEPHILFTNDAKNLICIIPTNNGQNSMAVLFHIRKVHGKSIAIPGHNGRLPAPPYLLNVPAQVHKKISEALVAKNPCLLETREESDDFRATSATAPPSAKSILLVGSSDGRILAVSLRPFQVQGTIHMPNDDNSTAVLALESCVGASGRADDFGRVACLTDNGLVTVFDLRRLTDCALTGALSETKKSTLNCTGAEFAYADNDAVGMYTLDKVCEIEKRPFECCKLLSDLYLAVMEILPDKSTVSVWALCSGGQTCCISELQVTRDNLRESAHATFTLACNRSPHAPTSDMMPPLNWRSAIGLDYDPVSGCLAVSSILKARDDRNQSFGSSNSEPFVSLWSWKLNVQGLTIALSKKPNSCSLHCPMHPVSRLLFAASTDISAKSNTMFKVTHVIGSANTKSSFLQKEIFDIGILSPSADIRLCRTALHKTNSLLLSSRSVIYPKVSRSATNDAIEVDWQESKIPIEYTSSYGAPLTGCIGHRRGLSVAVASDNGLCLLDCSERSDGNTVRSKWRHFGNAVEESLFKVTAMEWWEGVAIPSANEMFQDDLLLAIIEVHHDGKAVVCLSCFSPRRLDFGHQLLSSQSKGVNSKWGIKLSDRFSSARLDILPEPKADSEIKLSAATTRRAVILISDASDAAAYEVYQLQIIEGNSAGFAESYLDLQPFTVVGNCASVGTVGSCCDLFLAGASFRFDCRQFESFSADDGLYVATLGIIRPATGGVDAIAISSNSVTAFGKVVERFPSVDPKISEVVNYWLSTIISDADRVYFFWCLQLANGSLITWVVPTFPIDMKYNNLSGPSIASNGWPFLSKGFESVHPKVSILGQTSKAGTLSKWMQQSSSGTRTDFPLGCVPGSFFGCLLRSMQACRKLHQSVCLENDSEPFRLDFLDHDVLYPGDLVLSPPVSITSVYSLLLNSNDCESSHNAFSSKLCQRQIHKGLHLDPFADSFGLSLQLLVLRTAEALASSKVSLGGNTPEAIDDVMVMFTRLVNAIRSSLQPLNGAALFLDVGRQIEPSCLATLFPLPSARNGSHTLFREMEDILSIFLAHGTISSAVKSLPLLLKDGLSKSMCVIMFQYCLRILKTSLNSYNSSLPAEVRSLGDIFRYGLRLERLEDDESDSLQTRLTKSESLSDTEFVEPPDEGYSLLCGIFGRQRIVKEQDLAKAVDAFIDRGFDLDLKQKEVSLWWRTCDESESKRRSFEKGSSITEAASRFVLDALADFPCQPSAMQDWKPVIATSWILVGEGIKSLPMCTHDEFKRLVERQTICSLKAALPKELKVSGNFTQYFVSFTQGLNAQASPTEAGYVLDVVLVLLSNWESCAAELPGLALLAIVVAHGADRIDELGFDRNMKDHPLWCSYLDSQKK</sequence>
<dbReference type="InParanoid" id="B7G2X6"/>